<evidence type="ECO:0000313" key="1">
    <source>
        <dbReference type="EMBL" id="KAJ3491946.1"/>
    </source>
</evidence>
<gene>
    <name evidence="1" type="ORF">NLG97_g5499</name>
</gene>
<organism evidence="1 2">
    <name type="scientific">Lecanicillium saksenae</name>
    <dbReference type="NCBI Taxonomy" id="468837"/>
    <lineage>
        <taxon>Eukaryota</taxon>
        <taxon>Fungi</taxon>
        <taxon>Dikarya</taxon>
        <taxon>Ascomycota</taxon>
        <taxon>Pezizomycotina</taxon>
        <taxon>Sordariomycetes</taxon>
        <taxon>Hypocreomycetidae</taxon>
        <taxon>Hypocreales</taxon>
        <taxon>Cordycipitaceae</taxon>
        <taxon>Lecanicillium</taxon>
    </lineage>
</organism>
<protein>
    <submittedName>
        <fullName evidence="1">Uncharacterized protein</fullName>
    </submittedName>
</protein>
<evidence type="ECO:0000313" key="2">
    <source>
        <dbReference type="Proteomes" id="UP001148737"/>
    </source>
</evidence>
<keyword evidence="2" id="KW-1185">Reference proteome</keyword>
<comment type="caution">
    <text evidence="1">The sequence shown here is derived from an EMBL/GenBank/DDBJ whole genome shotgun (WGS) entry which is preliminary data.</text>
</comment>
<dbReference type="EMBL" id="JANAKD010000625">
    <property type="protein sequence ID" value="KAJ3491946.1"/>
    <property type="molecule type" value="Genomic_DNA"/>
</dbReference>
<name>A0ACC1QSG3_9HYPO</name>
<accession>A0ACC1QSG3</accession>
<dbReference type="Proteomes" id="UP001148737">
    <property type="component" value="Unassembled WGS sequence"/>
</dbReference>
<proteinExistence type="predicted"/>
<sequence>METLISVPISVGPDRSLHVKQKAKNGGLFGVLQSIASGNMGRSGTIHIQHVSAGDQAVVDVCADHRIGHDVQDYTSDKTQTIVITTEPNEPVEIFVRLPKGEKGGFEKLRVEAANYNIKSEVEMPRIPEKAAHLSPDDVDFVPARELVVSANSGAVTGLLPMQDSLEVTTGSGTIGFNLLPLFKKQSHAGKLQVKTAATPTFPFPPTLAPCAPS</sequence>
<reference evidence="1" key="1">
    <citation type="submission" date="2022-07" db="EMBL/GenBank/DDBJ databases">
        <title>Genome Sequence of Lecanicillium saksenae.</title>
        <authorList>
            <person name="Buettner E."/>
        </authorList>
    </citation>
    <scope>NUCLEOTIDE SEQUENCE</scope>
    <source>
        <strain evidence="1">VT-O1</strain>
    </source>
</reference>